<dbReference type="STRING" id="40215.BVL33_09465"/>
<feature type="transmembrane region" description="Helical" evidence="1">
    <location>
        <begin position="40"/>
        <end position="60"/>
    </location>
</feature>
<keyword evidence="1" id="KW-0472">Membrane</keyword>
<feature type="transmembrane region" description="Helical" evidence="1">
    <location>
        <begin position="67"/>
        <end position="89"/>
    </location>
</feature>
<protein>
    <submittedName>
        <fullName evidence="2">DUF1634 domain-containing protein</fullName>
    </submittedName>
</protein>
<dbReference type="RefSeq" id="WP_112987506.1">
    <property type="nucleotide sequence ID" value="NZ_CP131470.1"/>
</dbReference>
<name>A0A365PHN7_ACIJU</name>
<keyword evidence="1" id="KW-0812">Transmembrane</keyword>
<accession>A0A365PHN7</accession>
<evidence type="ECO:0000256" key="1">
    <source>
        <dbReference type="SAM" id="Phobius"/>
    </source>
</evidence>
<organism evidence="2 3">
    <name type="scientific">Acinetobacter junii</name>
    <dbReference type="NCBI Taxonomy" id="40215"/>
    <lineage>
        <taxon>Bacteria</taxon>
        <taxon>Pseudomonadati</taxon>
        <taxon>Pseudomonadota</taxon>
        <taxon>Gammaproteobacteria</taxon>
        <taxon>Moraxellales</taxon>
        <taxon>Moraxellaceae</taxon>
        <taxon>Acinetobacter</taxon>
    </lineage>
</organism>
<reference evidence="2 3" key="1">
    <citation type="submission" date="2018-04" db="EMBL/GenBank/DDBJ databases">
        <title>Acinetobacter junii Genome sequencing and assembly.</title>
        <authorList>
            <person name="Su J."/>
            <person name="Rensing C."/>
            <person name="Mazhar H.S."/>
        </authorList>
    </citation>
    <scope>NUCLEOTIDE SEQUENCE [LARGE SCALE GENOMIC DNA]</scope>
    <source>
        <strain evidence="2 3">SC22</strain>
    </source>
</reference>
<dbReference type="AlphaFoldDB" id="A0A365PHN7"/>
<keyword evidence="1" id="KW-1133">Transmembrane helix</keyword>
<evidence type="ECO:0000313" key="2">
    <source>
        <dbReference type="EMBL" id="RBA46413.1"/>
    </source>
</evidence>
<proteinExistence type="predicted"/>
<sequence>MIFFSLLLTLIGMFILYRCSSKQQSKVHLKYQKIMTTYPVQFRILAFLLFLISGSLLCWIEGISIGFVSWWIFATPITFLLVLKINHVLTPKVKHK</sequence>
<dbReference type="EMBL" id="QEWH01000061">
    <property type="protein sequence ID" value="RBA46413.1"/>
    <property type="molecule type" value="Genomic_DNA"/>
</dbReference>
<comment type="caution">
    <text evidence="2">The sequence shown here is derived from an EMBL/GenBank/DDBJ whole genome shotgun (WGS) entry which is preliminary data.</text>
</comment>
<dbReference type="Proteomes" id="UP000253688">
    <property type="component" value="Unassembled WGS sequence"/>
</dbReference>
<evidence type="ECO:0000313" key="3">
    <source>
        <dbReference type="Proteomes" id="UP000253688"/>
    </source>
</evidence>
<gene>
    <name evidence="2" type="ORF">DC346_10460</name>
</gene>